<dbReference type="Pfam" id="PF00481">
    <property type="entry name" value="PP2C"/>
    <property type="match status" value="1"/>
</dbReference>
<dbReference type="OrthoDB" id="60843at2759"/>
<evidence type="ECO:0000259" key="2">
    <source>
        <dbReference type="PROSITE" id="PS51746"/>
    </source>
</evidence>
<dbReference type="EC" id="3.1.3.16" evidence="1"/>
<comment type="cofactor">
    <cofactor evidence="1">
        <name>Mn(2+)</name>
        <dbReference type="ChEBI" id="CHEBI:29035"/>
    </cofactor>
</comment>
<comment type="catalytic activity">
    <reaction evidence="1">
        <text>O-phospho-L-seryl-[protein] + H2O = L-seryl-[protein] + phosphate</text>
        <dbReference type="Rhea" id="RHEA:20629"/>
        <dbReference type="Rhea" id="RHEA-COMP:9863"/>
        <dbReference type="Rhea" id="RHEA-COMP:11604"/>
        <dbReference type="ChEBI" id="CHEBI:15377"/>
        <dbReference type="ChEBI" id="CHEBI:29999"/>
        <dbReference type="ChEBI" id="CHEBI:43474"/>
        <dbReference type="ChEBI" id="CHEBI:83421"/>
        <dbReference type="EC" id="3.1.3.16"/>
    </reaction>
</comment>
<evidence type="ECO:0000256" key="1">
    <source>
        <dbReference type="RuleBase" id="RU366020"/>
    </source>
</evidence>
<keyword evidence="1" id="KW-0378">Hydrolase</keyword>
<dbReference type="CDD" id="cd00143">
    <property type="entry name" value="PP2Cc"/>
    <property type="match status" value="1"/>
</dbReference>
<keyword evidence="1" id="KW-0479">Metal-binding</keyword>
<keyword evidence="1" id="KW-0904">Protein phosphatase</keyword>
<dbReference type="InterPro" id="IPR036457">
    <property type="entry name" value="PPM-type-like_dom_sf"/>
</dbReference>
<keyword evidence="1" id="KW-0464">Manganese</keyword>
<comment type="cofactor">
    <cofactor evidence="1">
        <name>Mg(2+)</name>
        <dbReference type="ChEBI" id="CHEBI:18420"/>
    </cofactor>
</comment>
<dbReference type="SMART" id="SM00331">
    <property type="entry name" value="PP2C_SIG"/>
    <property type="match status" value="1"/>
</dbReference>
<proteinExistence type="inferred from homology"/>
<dbReference type="InParanoid" id="A0A077ZRF8"/>
<dbReference type="AlphaFoldDB" id="A0A077ZRF8"/>
<accession>A0A077ZRF8</accession>
<dbReference type="InterPro" id="IPR039123">
    <property type="entry name" value="PPTC7"/>
</dbReference>
<dbReference type="GO" id="GO:0004722">
    <property type="term" value="F:protein serine/threonine phosphatase activity"/>
    <property type="evidence" value="ECO:0007669"/>
    <property type="project" value="UniProtKB-EC"/>
</dbReference>
<comment type="similarity">
    <text evidence="1">Belongs to the PP2C family.</text>
</comment>
<dbReference type="Proteomes" id="UP000039865">
    <property type="component" value="Unassembled WGS sequence"/>
</dbReference>
<dbReference type="PANTHER" id="PTHR12320">
    <property type="entry name" value="PROTEIN PHOSPHATASE 2C"/>
    <property type="match status" value="1"/>
</dbReference>
<reference evidence="3 4" key="1">
    <citation type="submission" date="2014-06" db="EMBL/GenBank/DDBJ databases">
        <authorList>
            <person name="Swart Estienne"/>
        </authorList>
    </citation>
    <scope>NUCLEOTIDE SEQUENCE [LARGE SCALE GENOMIC DNA]</scope>
    <source>
        <strain evidence="3 4">130c</strain>
    </source>
</reference>
<keyword evidence="1" id="KW-0460">Magnesium</keyword>
<protein>
    <recommendedName>
        <fullName evidence="1">Protein phosphatase</fullName>
        <ecNumber evidence="1">3.1.3.16</ecNumber>
    </recommendedName>
</protein>
<dbReference type="Gene3D" id="3.60.40.10">
    <property type="entry name" value="PPM-type phosphatase domain"/>
    <property type="match status" value="1"/>
</dbReference>
<dbReference type="SUPFAM" id="SSF81606">
    <property type="entry name" value="PP2C-like"/>
    <property type="match status" value="1"/>
</dbReference>
<dbReference type="PANTHER" id="PTHR12320:SF1">
    <property type="entry name" value="PROTEIN PHOSPHATASE PTC7 HOMOLOG"/>
    <property type="match status" value="1"/>
</dbReference>
<dbReference type="GO" id="GO:0046872">
    <property type="term" value="F:metal ion binding"/>
    <property type="evidence" value="ECO:0007669"/>
    <property type="project" value="UniProtKB-UniRule"/>
</dbReference>
<sequence>MKLTQTILSQQRQLKPLSMLNLLTNHFNVLLHLQINLSLGCNGQGIKQSLGKQEDSTFNRFNAGVYVLPHIQKRHKGGEDAAVLTDRVLAVADGVGGWAENNVDPAKYSRRLCQNIVDLVFKNDDRYKVNPKELLTDAVYDNKEVGSCTCVIAILDEEKPYIYTANLGDSGFLILRKEGLDLISRFRSKEQQHSFNFPFQVGTGGDDPNKADGEIHEIQNGDIIILASDGLWDNMYDVKIVDIVRPFIRDQDELADPELVAELIATQAEKFSNQQNYFSPFAKGARDNFYDFNGGKPDDITVIVGQVILRDSKKI</sequence>
<dbReference type="OMA" id="ANTIAWM"/>
<keyword evidence="4" id="KW-1185">Reference proteome</keyword>
<gene>
    <name evidence="3" type="primary">Contig1006.g1096</name>
    <name evidence="3" type="ORF">STYLEM_1464</name>
</gene>
<comment type="catalytic activity">
    <reaction evidence="1">
        <text>O-phospho-L-threonyl-[protein] + H2O = L-threonyl-[protein] + phosphate</text>
        <dbReference type="Rhea" id="RHEA:47004"/>
        <dbReference type="Rhea" id="RHEA-COMP:11060"/>
        <dbReference type="Rhea" id="RHEA-COMP:11605"/>
        <dbReference type="ChEBI" id="CHEBI:15377"/>
        <dbReference type="ChEBI" id="CHEBI:30013"/>
        <dbReference type="ChEBI" id="CHEBI:43474"/>
        <dbReference type="ChEBI" id="CHEBI:61977"/>
        <dbReference type="EC" id="3.1.3.16"/>
    </reaction>
</comment>
<dbReference type="SMART" id="SM00332">
    <property type="entry name" value="PP2Cc"/>
    <property type="match status" value="1"/>
</dbReference>
<feature type="domain" description="PPM-type phosphatase" evidence="2">
    <location>
        <begin position="65"/>
        <end position="307"/>
    </location>
</feature>
<evidence type="ECO:0000313" key="4">
    <source>
        <dbReference type="Proteomes" id="UP000039865"/>
    </source>
</evidence>
<organism evidence="3 4">
    <name type="scientific">Stylonychia lemnae</name>
    <name type="common">Ciliate</name>
    <dbReference type="NCBI Taxonomy" id="5949"/>
    <lineage>
        <taxon>Eukaryota</taxon>
        <taxon>Sar</taxon>
        <taxon>Alveolata</taxon>
        <taxon>Ciliophora</taxon>
        <taxon>Intramacronucleata</taxon>
        <taxon>Spirotrichea</taxon>
        <taxon>Stichotrichia</taxon>
        <taxon>Sporadotrichida</taxon>
        <taxon>Oxytrichidae</taxon>
        <taxon>Stylonychinae</taxon>
        <taxon>Stylonychia</taxon>
    </lineage>
</organism>
<dbReference type="PROSITE" id="PS51746">
    <property type="entry name" value="PPM_2"/>
    <property type="match status" value="1"/>
</dbReference>
<name>A0A077ZRF8_STYLE</name>
<dbReference type="EMBL" id="CCKQ01001394">
    <property type="protein sequence ID" value="CDW72503.1"/>
    <property type="molecule type" value="Genomic_DNA"/>
</dbReference>
<evidence type="ECO:0000313" key="3">
    <source>
        <dbReference type="EMBL" id="CDW72503.1"/>
    </source>
</evidence>
<dbReference type="InterPro" id="IPR001932">
    <property type="entry name" value="PPM-type_phosphatase-like_dom"/>
</dbReference>